<dbReference type="Proteomes" id="UP000264036">
    <property type="component" value="Unassembled WGS sequence"/>
</dbReference>
<dbReference type="EMBL" id="DOEK01000003">
    <property type="protein sequence ID" value="HBP27920.1"/>
    <property type="molecule type" value="Genomic_DNA"/>
</dbReference>
<gene>
    <name evidence="1" type="ORF">DD666_00710</name>
</gene>
<organism evidence="1 2">
    <name type="scientific">Advenella kashmirensis</name>
    <dbReference type="NCBI Taxonomy" id="310575"/>
    <lineage>
        <taxon>Bacteria</taxon>
        <taxon>Pseudomonadati</taxon>
        <taxon>Pseudomonadota</taxon>
        <taxon>Betaproteobacteria</taxon>
        <taxon>Burkholderiales</taxon>
        <taxon>Alcaligenaceae</taxon>
    </lineage>
</organism>
<comment type="caution">
    <text evidence="1">The sequence shown here is derived from an EMBL/GenBank/DDBJ whole genome shotgun (WGS) entry which is preliminary data.</text>
</comment>
<reference evidence="1 2" key="1">
    <citation type="journal article" date="2018" name="Nat. Biotechnol.">
        <title>A standardized bacterial taxonomy based on genome phylogeny substantially revises the tree of life.</title>
        <authorList>
            <person name="Parks D.H."/>
            <person name="Chuvochina M."/>
            <person name="Waite D.W."/>
            <person name="Rinke C."/>
            <person name="Skarshewski A."/>
            <person name="Chaumeil P.A."/>
            <person name="Hugenholtz P."/>
        </authorList>
    </citation>
    <scope>NUCLEOTIDE SEQUENCE [LARGE SCALE GENOMIC DNA]</scope>
    <source>
        <strain evidence="1">UBA10707</strain>
    </source>
</reference>
<evidence type="ECO:0000313" key="1">
    <source>
        <dbReference type="EMBL" id="HBP27920.1"/>
    </source>
</evidence>
<sequence length="72" mass="8156">MTVDRRKAFAESCATSYAHLNNFAHGQKPRIGESLCINIERESNGVIVCEDLRADVDWAVLRNTRKPEVLHC</sequence>
<dbReference type="Pfam" id="PF15943">
    <property type="entry name" value="YdaS_toxin"/>
    <property type="match status" value="1"/>
</dbReference>
<dbReference type="InterPro" id="IPR031856">
    <property type="entry name" value="YdaS_toxin-like"/>
</dbReference>
<dbReference type="InterPro" id="IPR010982">
    <property type="entry name" value="Lambda_DNA-bd_dom_sf"/>
</dbReference>
<accession>A0A356LA80</accession>
<dbReference type="GO" id="GO:0003677">
    <property type="term" value="F:DNA binding"/>
    <property type="evidence" value="ECO:0007669"/>
    <property type="project" value="InterPro"/>
</dbReference>
<evidence type="ECO:0000313" key="2">
    <source>
        <dbReference type="Proteomes" id="UP000264036"/>
    </source>
</evidence>
<dbReference type="AlphaFoldDB" id="A0A356LA80"/>
<proteinExistence type="predicted"/>
<dbReference type="Gene3D" id="1.10.260.40">
    <property type="entry name" value="lambda repressor-like DNA-binding domains"/>
    <property type="match status" value="1"/>
</dbReference>
<name>A0A356LA80_9BURK</name>
<protein>
    <submittedName>
        <fullName evidence="1">Uncharacterized protein</fullName>
    </submittedName>
</protein>